<organism evidence="12">
    <name type="scientific">Cyberlindnera fabianii</name>
    <name type="common">Yeast</name>
    <name type="synonym">Hansenula fabianii</name>
    <dbReference type="NCBI Taxonomy" id="36022"/>
    <lineage>
        <taxon>Eukaryota</taxon>
        <taxon>Fungi</taxon>
        <taxon>Dikarya</taxon>
        <taxon>Ascomycota</taxon>
        <taxon>Saccharomycotina</taxon>
        <taxon>Saccharomycetes</taxon>
        <taxon>Phaffomycetales</taxon>
        <taxon>Phaffomycetaceae</taxon>
        <taxon>Cyberlindnera</taxon>
    </lineage>
</organism>
<dbReference type="OrthoDB" id="421393at2759"/>
<dbReference type="PIRSF" id="PIRSF009449">
    <property type="entry name" value="DNA_primase_large_subunit"/>
    <property type="match status" value="1"/>
</dbReference>
<sequence>MFRNTKRRTAGRKNFEAPVFSHGTLDSYLNNVYHGSKLTFYTLPPAGEITLDEFETWAIDRIKILNEIESCSVRNKGYKEIESIVQPMIQSTLPLNATNPEKLNKERQKDYYSHFILRLCFSRSKELREKFLKNETILFKIRYNALTSSEQQQFVKSLDMPWEFTTEEEKSALSQKLYASISPSLIYLLNLTDEQQRRAYFAQEEFIKIPFEYVADLLPSRSVFLSKGTAYLPKFQQLQLLLNEYNQKLSTALISTSHAFPSLDEDDRILPILTHLSSGALLNLNDNEYGLSENASDINAVSVASKEIVSQFPLCGQHLMATLQTNHHLKYNGRQQFTLFLKGVGLSLEDALTFWANEFTKSMGLDKFNKEYKYNIRHAYGMEGGRINYKPWDCRTILSKPRPSKSDSHGCPYRDFSADALATSLKGMGLDDRDVQQVLDMSGKGEYTNACTKVLETKIGGGLNEHVVHPNLYFDRMRAHTKQKQQQVAADA</sequence>
<feature type="binding site" evidence="10">
    <location>
        <position position="394"/>
    </location>
    <ligand>
        <name>[4Fe-4S] cluster</name>
        <dbReference type="ChEBI" id="CHEBI:49883"/>
    </ligand>
</feature>
<dbReference type="VEuPathDB" id="FungiDB:BON22_2637"/>
<gene>
    <name evidence="12" type="ORF">CYFA0S_09e01904g</name>
</gene>
<evidence type="ECO:0000259" key="11">
    <source>
        <dbReference type="Pfam" id="PF04104"/>
    </source>
</evidence>
<accession>A0A061AXG7</accession>
<evidence type="ECO:0000256" key="1">
    <source>
        <dbReference type="ARBA" id="ARBA00010564"/>
    </source>
</evidence>
<dbReference type="GO" id="GO:0005658">
    <property type="term" value="C:alpha DNA polymerase:primase complex"/>
    <property type="evidence" value="ECO:0007669"/>
    <property type="project" value="TreeGrafter"/>
</dbReference>
<dbReference type="Pfam" id="PF04104">
    <property type="entry name" value="DNA_primase_lrg"/>
    <property type="match status" value="1"/>
</dbReference>
<dbReference type="GO" id="GO:0006269">
    <property type="term" value="P:DNA replication, synthesis of primer"/>
    <property type="evidence" value="ECO:0007669"/>
    <property type="project" value="UniProtKB-KW"/>
</dbReference>
<comment type="similarity">
    <text evidence="1 9">Belongs to the eukaryotic-type primase large subunit family.</text>
</comment>
<keyword evidence="8 9" id="KW-0238">DNA-binding</keyword>
<dbReference type="PANTHER" id="PTHR10537">
    <property type="entry name" value="DNA PRIMASE LARGE SUBUNIT"/>
    <property type="match status" value="1"/>
</dbReference>
<dbReference type="Gene3D" id="1.20.930.80">
    <property type="match status" value="1"/>
</dbReference>
<keyword evidence="6 9" id="KW-0408">Iron</keyword>
<evidence type="ECO:0000256" key="6">
    <source>
        <dbReference type="ARBA" id="ARBA00023004"/>
    </source>
</evidence>
<evidence type="ECO:0000256" key="7">
    <source>
        <dbReference type="ARBA" id="ARBA00023014"/>
    </source>
</evidence>
<dbReference type="AlphaFoldDB" id="A0A061AXG7"/>
<dbReference type="PANTHER" id="PTHR10537:SF3">
    <property type="entry name" value="DNA PRIMASE LARGE SUBUNIT"/>
    <property type="match status" value="1"/>
</dbReference>
<dbReference type="CDD" id="cd07322">
    <property type="entry name" value="PriL_PriS_Eukaryotic"/>
    <property type="match status" value="1"/>
</dbReference>
<dbReference type="GO" id="GO:0051539">
    <property type="term" value="F:4 iron, 4 sulfur cluster binding"/>
    <property type="evidence" value="ECO:0007669"/>
    <property type="project" value="UniProtKB-UniRule"/>
</dbReference>
<dbReference type="InterPro" id="IPR016558">
    <property type="entry name" value="DNA_primase_lsu_euk"/>
</dbReference>
<keyword evidence="3 9" id="KW-0639">Primosome</keyword>
<keyword evidence="7 9" id="KW-0411">Iron-sulfur</keyword>
<feature type="domain" description="DNA primase large subunit C-terminal" evidence="11">
    <location>
        <begin position="310"/>
        <end position="474"/>
    </location>
</feature>
<dbReference type="EMBL" id="LK052894">
    <property type="protein sequence ID" value="CDR42358.1"/>
    <property type="molecule type" value="Genomic_DNA"/>
</dbReference>
<keyword evidence="4 9" id="KW-0235">DNA replication</keyword>
<dbReference type="InterPro" id="IPR007238">
    <property type="entry name" value="DNA_primase_lsu_euk/arc"/>
</dbReference>
<dbReference type="GO" id="GO:0046872">
    <property type="term" value="F:metal ion binding"/>
    <property type="evidence" value="ECO:0007669"/>
    <property type="project" value="UniProtKB-UniRule"/>
</dbReference>
<dbReference type="GO" id="GO:0006270">
    <property type="term" value="P:DNA replication initiation"/>
    <property type="evidence" value="ECO:0007669"/>
    <property type="project" value="TreeGrafter"/>
</dbReference>
<evidence type="ECO:0000256" key="9">
    <source>
        <dbReference type="PIRNR" id="PIRNR009449"/>
    </source>
</evidence>
<evidence type="ECO:0000256" key="4">
    <source>
        <dbReference type="ARBA" id="ARBA00022705"/>
    </source>
</evidence>
<comment type="cofactor">
    <cofactor evidence="9">
        <name>[4Fe-4S] cluster</name>
        <dbReference type="ChEBI" id="CHEBI:49883"/>
    </cofactor>
    <text evidence="9">Binds 1 [4Fe-4S] cluster.</text>
</comment>
<reference evidence="12" key="1">
    <citation type="journal article" date="2014" name="Genome Announc.">
        <title>Genome sequence of the yeast Cyberlindnera fabianii (Hansenula fabianii).</title>
        <authorList>
            <person name="Freel K.C."/>
            <person name="Sarilar V."/>
            <person name="Neuveglise C."/>
            <person name="Devillers H."/>
            <person name="Friedrich A."/>
            <person name="Schacherer J."/>
        </authorList>
    </citation>
    <scope>NUCLEOTIDE SEQUENCE</scope>
    <source>
        <strain evidence="12">YJS4271</strain>
    </source>
</reference>
<comment type="function">
    <text evidence="9">DNA primase is the polymerase that synthesizes small RNA primers for the Okazaki fragments made during discontinuous DNA replication.</text>
</comment>
<evidence type="ECO:0000313" key="12">
    <source>
        <dbReference type="EMBL" id="CDR42358.1"/>
    </source>
</evidence>
<dbReference type="Pfam" id="PF26466">
    <property type="entry name" value="DNA_primase_lrg_N"/>
    <property type="match status" value="1"/>
</dbReference>
<dbReference type="InterPro" id="IPR058560">
    <property type="entry name" value="DNA_primase_C"/>
</dbReference>
<evidence type="ECO:0000256" key="5">
    <source>
        <dbReference type="ARBA" id="ARBA00022723"/>
    </source>
</evidence>
<evidence type="ECO:0000256" key="10">
    <source>
        <dbReference type="PIRSR" id="PIRSR009449-1"/>
    </source>
</evidence>
<feature type="binding site" evidence="10">
    <location>
        <position position="411"/>
    </location>
    <ligand>
        <name>[4Fe-4S] cluster</name>
        <dbReference type="ChEBI" id="CHEBI:49883"/>
    </ligand>
</feature>
<feature type="binding site" evidence="10">
    <location>
        <position position="451"/>
    </location>
    <ligand>
        <name>[4Fe-4S] cluster</name>
        <dbReference type="ChEBI" id="CHEBI:49883"/>
    </ligand>
</feature>
<dbReference type="GO" id="GO:0003677">
    <property type="term" value="F:DNA binding"/>
    <property type="evidence" value="ECO:0007669"/>
    <property type="project" value="UniProtKB-UniRule"/>
</dbReference>
<feature type="binding site" evidence="10">
    <location>
        <position position="315"/>
    </location>
    <ligand>
        <name>[4Fe-4S] cluster</name>
        <dbReference type="ChEBI" id="CHEBI:49883"/>
    </ligand>
</feature>
<keyword evidence="2 9" id="KW-0004">4Fe-4S</keyword>
<protein>
    <recommendedName>
        <fullName evidence="9">DNA primase large subunit</fullName>
    </recommendedName>
</protein>
<evidence type="ECO:0000256" key="2">
    <source>
        <dbReference type="ARBA" id="ARBA00022485"/>
    </source>
</evidence>
<dbReference type="PhylomeDB" id="A0A061AXG7"/>
<evidence type="ECO:0000256" key="3">
    <source>
        <dbReference type="ARBA" id="ARBA00022515"/>
    </source>
</evidence>
<proteinExistence type="inferred from homology"/>
<evidence type="ECO:0000256" key="8">
    <source>
        <dbReference type="ARBA" id="ARBA00023125"/>
    </source>
</evidence>
<name>A0A061AXG7_CYBFA</name>
<keyword evidence="5 9" id="KW-0479">Metal-binding</keyword>